<dbReference type="AlphaFoldDB" id="A0AAW2KL63"/>
<evidence type="ECO:0000259" key="1">
    <source>
        <dbReference type="Pfam" id="PF10551"/>
    </source>
</evidence>
<proteinExistence type="predicted"/>
<organism evidence="2">
    <name type="scientific">Sesamum radiatum</name>
    <name type="common">Black benniseed</name>
    <dbReference type="NCBI Taxonomy" id="300843"/>
    <lineage>
        <taxon>Eukaryota</taxon>
        <taxon>Viridiplantae</taxon>
        <taxon>Streptophyta</taxon>
        <taxon>Embryophyta</taxon>
        <taxon>Tracheophyta</taxon>
        <taxon>Spermatophyta</taxon>
        <taxon>Magnoliopsida</taxon>
        <taxon>eudicotyledons</taxon>
        <taxon>Gunneridae</taxon>
        <taxon>Pentapetalae</taxon>
        <taxon>asterids</taxon>
        <taxon>lamiids</taxon>
        <taxon>Lamiales</taxon>
        <taxon>Pedaliaceae</taxon>
        <taxon>Sesamum</taxon>
    </lineage>
</organism>
<dbReference type="PANTHER" id="PTHR31973:SF187">
    <property type="entry name" value="MUTATOR TRANSPOSASE MUDRA PROTEIN"/>
    <property type="match status" value="1"/>
</dbReference>
<dbReference type="PANTHER" id="PTHR31973">
    <property type="entry name" value="POLYPROTEIN, PUTATIVE-RELATED"/>
    <property type="match status" value="1"/>
</dbReference>
<comment type="caution">
    <text evidence="2">The sequence shown here is derived from an EMBL/GenBank/DDBJ whole genome shotgun (WGS) entry which is preliminary data.</text>
</comment>
<dbReference type="EMBL" id="JACGWJ010000028">
    <property type="protein sequence ID" value="KAL0306892.1"/>
    <property type="molecule type" value="Genomic_DNA"/>
</dbReference>
<protein>
    <recommendedName>
        <fullName evidence="1">MULE transposase domain-containing protein</fullName>
    </recommendedName>
</protein>
<dbReference type="Pfam" id="PF10551">
    <property type="entry name" value="MULE"/>
    <property type="match status" value="1"/>
</dbReference>
<gene>
    <name evidence="2" type="ORF">Sradi_6106500</name>
</gene>
<feature type="domain" description="MULE transposase" evidence="1">
    <location>
        <begin position="71"/>
        <end position="152"/>
    </location>
</feature>
<reference evidence="2" key="1">
    <citation type="submission" date="2020-06" db="EMBL/GenBank/DDBJ databases">
        <authorList>
            <person name="Li T."/>
            <person name="Hu X."/>
            <person name="Zhang T."/>
            <person name="Song X."/>
            <person name="Zhang H."/>
            <person name="Dai N."/>
            <person name="Sheng W."/>
            <person name="Hou X."/>
            <person name="Wei L."/>
        </authorList>
    </citation>
    <scope>NUCLEOTIDE SEQUENCE</scope>
    <source>
        <strain evidence="2">G02</strain>
        <tissue evidence="2">Leaf</tissue>
    </source>
</reference>
<reference evidence="2" key="2">
    <citation type="journal article" date="2024" name="Plant">
        <title>Genomic evolution and insights into agronomic trait innovations of Sesamum species.</title>
        <authorList>
            <person name="Miao H."/>
            <person name="Wang L."/>
            <person name="Qu L."/>
            <person name="Liu H."/>
            <person name="Sun Y."/>
            <person name="Le M."/>
            <person name="Wang Q."/>
            <person name="Wei S."/>
            <person name="Zheng Y."/>
            <person name="Lin W."/>
            <person name="Duan Y."/>
            <person name="Cao H."/>
            <person name="Xiong S."/>
            <person name="Wang X."/>
            <person name="Wei L."/>
            <person name="Li C."/>
            <person name="Ma Q."/>
            <person name="Ju M."/>
            <person name="Zhao R."/>
            <person name="Li G."/>
            <person name="Mu C."/>
            <person name="Tian Q."/>
            <person name="Mei H."/>
            <person name="Zhang T."/>
            <person name="Gao T."/>
            <person name="Zhang H."/>
        </authorList>
    </citation>
    <scope>NUCLEOTIDE SEQUENCE</scope>
    <source>
        <strain evidence="2">G02</strain>
    </source>
</reference>
<evidence type="ECO:0000313" key="2">
    <source>
        <dbReference type="EMBL" id="KAL0306892.1"/>
    </source>
</evidence>
<dbReference type="InterPro" id="IPR018289">
    <property type="entry name" value="MULE_transposase_dom"/>
</dbReference>
<name>A0AAW2KL63_SESRA</name>
<sequence length="214" mass="24038">MGSIEGCHAESFGRLPYYAKIVLANNERSVVTLQCDVDESESIPHAPVFKRFFLGLSALRDGFLEGCSPFLGFDGCHLKGPFGGVLLAAIGLDGNNGLFPVAFAIAESECKESWGFFFENLSIMLSGFSGDKPWTFMSDRQKEVRKHIYANFRGQFAGAALKRYFWQAARSYNVAGFNFALHKIKELKPAAYDWLLKIPAEMWSRHAFDERLKK</sequence>
<accession>A0AAW2KL63</accession>